<accession>A0A3N4HN79</accession>
<evidence type="ECO:0000256" key="1">
    <source>
        <dbReference type="SAM" id="Coils"/>
    </source>
</evidence>
<keyword evidence="3" id="KW-1185">Reference proteome</keyword>
<feature type="coiled-coil region" evidence="1">
    <location>
        <begin position="26"/>
        <end position="103"/>
    </location>
</feature>
<evidence type="ECO:0000313" key="3">
    <source>
        <dbReference type="Proteomes" id="UP000275078"/>
    </source>
</evidence>
<dbReference type="AlphaFoldDB" id="A0A3N4HN79"/>
<evidence type="ECO:0000313" key="2">
    <source>
        <dbReference type="EMBL" id="RPA74386.1"/>
    </source>
</evidence>
<protein>
    <submittedName>
        <fullName evidence="2">Uncharacterized protein</fullName>
    </submittedName>
</protein>
<name>A0A3N4HN79_ASCIM</name>
<gene>
    <name evidence="2" type="ORF">BJ508DRAFT_380600</name>
</gene>
<feature type="coiled-coil region" evidence="1">
    <location>
        <begin position="128"/>
        <end position="155"/>
    </location>
</feature>
<dbReference type="Proteomes" id="UP000275078">
    <property type="component" value="Unassembled WGS sequence"/>
</dbReference>
<proteinExistence type="predicted"/>
<keyword evidence="1" id="KW-0175">Coiled coil</keyword>
<organism evidence="2 3">
    <name type="scientific">Ascobolus immersus RN42</name>
    <dbReference type="NCBI Taxonomy" id="1160509"/>
    <lineage>
        <taxon>Eukaryota</taxon>
        <taxon>Fungi</taxon>
        <taxon>Dikarya</taxon>
        <taxon>Ascomycota</taxon>
        <taxon>Pezizomycotina</taxon>
        <taxon>Pezizomycetes</taxon>
        <taxon>Pezizales</taxon>
        <taxon>Ascobolaceae</taxon>
        <taxon>Ascobolus</taxon>
    </lineage>
</organism>
<dbReference type="EMBL" id="ML119791">
    <property type="protein sequence ID" value="RPA74386.1"/>
    <property type="molecule type" value="Genomic_DNA"/>
</dbReference>
<sequence length="208" mass="24388">MNPKVMTPPLSIQQCPEARKYIAQLKASHASEMEALTNENEKLTQEIRRNMKQSVESLKGQEKEHRGHFAKLMKDDEEREKRKEDLKHQLDELGRQNQSWRERVETMRVAIRNLVALKQANERLFQDTEDARARCDEAQLGINNLELELADLKIQDVNKLRNQGTAGLGEVNRSRHREAFAKTHKQFSRRRELLLSVYFNFQANRTPL</sequence>
<reference evidence="2 3" key="1">
    <citation type="journal article" date="2018" name="Nat. Ecol. Evol.">
        <title>Pezizomycetes genomes reveal the molecular basis of ectomycorrhizal truffle lifestyle.</title>
        <authorList>
            <person name="Murat C."/>
            <person name="Payen T."/>
            <person name="Noel B."/>
            <person name="Kuo A."/>
            <person name="Morin E."/>
            <person name="Chen J."/>
            <person name="Kohler A."/>
            <person name="Krizsan K."/>
            <person name="Balestrini R."/>
            <person name="Da Silva C."/>
            <person name="Montanini B."/>
            <person name="Hainaut M."/>
            <person name="Levati E."/>
            <person name="Barry K.W."/>
            <person name="Belfiori B."/>
            <person name="Cichocki N."/>
            <person name="Clum A."/>
            <person name="Dockter R.B."/>
            <person name="Fauchery L."/>
            <person name="Guy J."/>
            <person name="Iotti M."/>
            <person name="Le Tacon F."/>
            <person name="Lindquist E.A."/>
            <person name="Lipzen A."/>
            <person name="Malagnac F."/>
            <person name="Mello A."/>
            <person name="Molinier V."/>
            <person name="Miyauchi S."/>
            <person name="Poulain J."/>
            <person name="Riccioni C."/>
            <person name="Rubini A."/>
            <person name="Sitrit Y."/>
            <person name="Splivallo R."/>
            <person name="Traeger S."/>
            <person name="Wang M."/>
            <person name="Zifcakova L."/>
            <person name="Wipf D."/>
            <person name="Zambonelli A."/>
            <person name="Paolocci F."/>
            <person name="Nowrousian M."/>
            <person name="Ottonello S."/>
            <person name="Baldrian P."/>
            <person name="Spatafora J.W."/>
            <person name="Henrissat B."/>
            <person name="Nagy L.G."/>
            <person name="Aury J.M."/>
            <person name="Wincker P."/>
            <person name="Grigoriev I.V."/>
            <person name="Bonfante P."/>
            <person name="Martin F.M."/>
        </authorList>
    </citation>
    <scope>NUCLEOTIDE SEQUENCE [LARGE SCALE GENOMIC DNA]</scope>
    <source>
        <strain evidence="2 3">RN42</strain>
    </source>
</reference>